<comment type="caution">
    <text evidence="1">The sequence shown here is derived from an EMBL/GenBank/DDBJ whole genome shotgun (WGS) entry which is preliminary data.</text>
</comment>
<proteinExistence type="predicted"/>
<accession>A0A0F9J4P6</accession>
<dbReference type="EMBL" id="LAZR01010886">
    <property type="protein sequence ID" value="KKM64508.1"/>
    <property type="molecule type" value="Genomic_DNA"/>
</dbReference>
<evidence type="ECO:0000313" key="1">
    <source>
        <dbReference type="EMBL" id="KKM64508.1"/>
    </source>
</evidence>
<reference evidence="1" key="1">
    <citation type="journal article" date="2015" name="Nature">
        <title>Complex archaea that bridge the gap between prokaryotes and eukaryotes.</title>
        <authorList>
            <person name="Spang A."/>
            <person name="Saw J.H."/>
            <person name="Jorgensen S.L."/>
            <person name="Zaremba-Niedzwiedzka K."/>
            <person name="Martijn J."/>
            <person name="Lind A.E."/>
            <person name="van Eijk R."/>
            <person name="Schleper C."/>
            <person name="Guy L."/>
            <person name="Ettema T.J."/>
        </authorList>
    </citation>
    <scope>NUCLEOTIDE SEQUENCE</scope>
</reference>
<name>A0A0F9J4P6_9ZZZZ</name>
<protein>
    <submittedName>
        <fullName evidence="1">Uncharacterized protein</fullName>
    </submittedName>
</protein>
<dbReference type="AlphaFoldDB" id="A0A0F9J4P6"/>
<organism evidence="1">
    <name type="scientific">marine sediment metagenome</name>
    <dbReference type="NCBI Taxonomy" id="412755"/>
    <lineage>
        <taxon>unclassified sequences</taxon>
        <taxon>metagenomes</taxon>
        <taxon>ecological metagenomes</taxon>
    </lineage>
</organism>
<sequence length="107" mass="11813">MNKTLKNLSELIAQANDIFDARYKNIGTVLGILDQALRKQGIKADAVTINCIALNKKIVFLIYDDKPELVDIALGNKEGDIHSSSAHPLKTISATMIVEIMETNFLQ</sequence>
<gene>
    <name evidence="1" type="ORF">LCGC14_1500720</name>
</gene>